<dbReference type="InterPro" id="IPR011201">
    <property type="entry name" value="Zinc-ribbon_6_bact"/>
</dbReference>
<evidence type="ECO:0000313" key="3">
    <source>
        <dbReference type="Proteomes" id="UP000199093"/>
    </source>
</evidence>
<dbReference type="Pfam" id="PF10005">
    <property type="entry name" value="Zn_ribbon_DZR_6"/>
    <property type="match status" value="1"/>
</dbReference>
<dbReference type="PIRSF" id="PIRSF012641">
    <property type="entry name" value="UCP012641"/>
    <property type="match status" value="1"/>
</dbReference>
<evidence type="ECO:0000259" key="1">
    <source>
        <dbReference type="Pfam" id="PF10005"/>
    </source>
</evidence>
<sequence>MQVFRCPACRATLYFHNTACTCGQPVWFDPDAQTMRAEGTDCANRAEIGCNWLAEAGGLCRSCAMTETVPDLREPDNLPLWTRAELSKRRMLANLSRWGWLTPNDPGQRPVFRMLSEQTATGGANVVMGHADGVITINVTEASDTVLAKRQEQFGELYRTMLGHIRHEMAHFLFLRLAEHPGFLRSFRELFGDERADYAAALAAHYESPGAPGEEHVTSYASAHPHEDWAETLAHLLHLVDLTDSAASAGLSLAEARANVPGGGYDAYAEADSEALLTRAITLSIAVNHVNRALDLPDIYPFVLKKGVREKLAFAHGHLRQGASAAGDLQPGA</sequence>
<dbReference type="InterPro" id="IPR031321">
    <property type="entry name" value="UCP012641"/>
</dbReference>
<protein>
    <recommendedName>
        <fullName evidence="1">Zinc-ribbon domain-containing protein</fullName>
    </recommendedName>
</protein>
<dbReference type="Pfam" id="PF15887">
    <property type="entry name" value="Peptidase_Mx"/>
    <property type="match status" value="1"/>
</dbReference>
<accession>A0A1G8J437</accession>
<gene>
    <name evidence="2" type="ORF">SAMN04487993_1002316</name>
</gene>
<keyword evidence="3" id="KW-1185">Reference proteome</keyword>
<dbReference type="Proteomes" id="UP000199093">
    <property type="component" value="Unassembled WGS sequence"/>
</dbReference>
<dbReference type="RefSeq" id="WP_089843914.1">
    <property type="nucleotide sequence ID" value="NZ_FNEJ01000002.1"/>
</dbReference>
<proteinExistence type="predicted"/>
<organism evidence="2 3">
    <name type="scientific">Salipiger marinus</name>
    <dbReference type="NCBI Taxonomy" id="555512"/>
    <lineage>
        <taxon>Bacteria</taxon>
        <taxon>Pseudomonadati</taxon>
        <taxon>Pseudomonadota</taxon>
        <taxon>Alphaproteobacteria</taxon>
        <taxon>Rhodobacterales</taxon>
        <taxon>Roseobacteraceae</taxon>
        <taxon>Salipiger</taxon>
    </lineage>
</organism>
<dbReference type="Gene3D" id="3.40.390.70">
    <property type="match status" value="1"/>
</dbReference>
<feature type="domain" description="Zinc-ribbon" evidence="1">
    <location>
        <begin position="3"/>
        <end position="37"/>
    </location>
</feature>
<name>A0A1G8J437_9RHOB</name>
<evidence type="ECO:0000313" key="2">
    <source>
        <dbReference type="EMBL" id="SDI26009.1"/>
    </source>
</evidence>
<reference evidence="3" key="1">
    <citation type="submission" date="2016-10" db="EMBL/GenBank/DDBJ databases">
        <authorList>
            <person name="Varghese N."/>
            <person name="Submissions S."/>
        </authorList>
    </citation>
    <scope>NUCLEOTIDE SEQUENCE [LARGE SCALE GENOMIC DNA]</scope>
    <source>
        <strain evidence="3">DSM 26424</strain>
    </source>
</reference>
<dbReference type="EMBL" id="FNEJ01000002">
    <property type="protein sequence ID" value="SDI26009.1"/>
    <property type="molecule type" value="Genomic_DNA"/>
</dbReference>
<dbReference type="AlphaFoldDB" id="A0A1G8J437"/>
<dbReference type="STRING" id="555512.SAMN04487993_1002316"/>
<dbReference type="OrthoDB" id="256753at2"/>